<dbReference type="AlphaFoldDB" id="A0A8J3ZC14"/>
<dbReference type="RefSeq" id="WP_203999376.1">
    <property type="nucleotide sequence ID" value="NZ_BOPG01000037.1"/>
</dbReference>
<dbReference type="Proteomes" id="UP000612585">
    <property type="component" value="Unassembled WGS sequence"/>
</dbReference>
<dbReference type="PANTHER" id="PTHR14359:SF6">
    <property type="entry name" value="PHOSPHOPANTOTHENOYLCYSTEINE DECARBOXYLASE"/>
    <property type="match status" value="1"/>
</dbReference>
<comment type="caution">
    <text evidence="3">The sequence shown here is derived from an EMBL/GenBank/DDBJ whole genome shotgun (WGS) entry which is preliminary data.</text>
</comment>
<evidence type="ECO:0000313" key="4">
    <source>
        <dbReference type="Proteomes" id="UP000612585"/>
    </source>
</evidence>
<evidence type="ECO:0000313" key="3">
    <source>
        <dbReference type="EMBL" id="GIJ58493.1"/>
    </source>
</evidence>
<proteinExistence type="predicted"/>
<accession>A0A8J3ZC14</accession>
<keyword evidence="1" id="KW-1133">Transmembrane helix</keyword>
<evidence type="ECO:0000256" key="1">
    <source>
        <dbReference type="SAM" id="Phobius"/>
    </source>
</evidence>
<sequence length="217" mass="23189">MHDLPATTEAPPFGARRLLLFGTGSLSVAFLPWWLTWLRTAYPALEVRTVVTRSAQRFVSRHALTALAGQAVPLDAWPDERDEPVPGSVHVDYASWPDAIAVYPATFHFLARFALGLADTPMLLALQTTAAVVGVAPAVPPGAVDSFTYRRHLAALARRPNTTVAGPVEGRSAHTGDRAIGTAAPLPVLLANLELVRRSAGGNHTGELRKDAIPWPG</sequence>
<keyword evidence="4" id="KW-1185">Reference proteome</keyword>
<dbReference type="GO" id="GO:0071513">
    <property type="term" value="C:phosphopantothenoylcysteine decarboxylase complex"/>
    <property type="evidence" value="ECO:0007669"/>
    <property type="project" value="TreeGrafter"/>
</dbReference>
<protein>
    <recommendedName>
        <fullName evidence="2">Flavoprotein domain-containing protein</fullName>
    </recommendedName>
</protein>
<dbReference type="InterPro" id="IPR036551">
    <property type="entry name" value="Flavin_trans-like"/>
</dbReference>
<dbReference type="GO" id="GO:0015937">
    <property type="term" value="P:coenzyme A biosynthetic process"/>
    <property type="evidence" value="ECO:0007669"/>
    <property type="project" value="TreeGrafter"/>
</dbReference>
<dbReference type="GO" id="GO:0004633">
    <property type="term" value="F:phosphopantothenoylcysteine decarboxylase activity"/>
    <property type="evidence" value="ECO:0007669"/>
    <property type="project" value="TreeGrafter"/>
</dbReference>
<feature type="transmembrane region" description="Helical" evidence="1">
    <location>
        <begin position="18"/>
        <end position="38"/>
    </location>
</feature>
<keyword evidence="1" id="KW-0812">Transmembrane</keyword>
<gene>
    <name evidence="3" type="ORF">Vau01_060090</name>
</gene>
<organism evidence="3 4">
    <name type="scientific">Virgisporangium aurantiacum</name>
    <dbReference type="NCBI Taxonomy" id="175570"/>
    <lineage>
        <taxon>Bacteria</taxon>
        <taxon>Bacillati</taxon>
        <taxon>Actinomycetota</taxon>
        <taxon>Actinomycetes</taxon>
        <taxon>Micromonosporales</taxon>
        <taxon>Micromonosporaceae</taxon>
        <taxon>Virgisporangium</taxon>
    </lineage>
</organism>
<reference evidence="3" key="1">
    <citation type="submission" date="2021-01" db="EMBL/GenBank/DDBJ databases">
        <title>Whole genome shotgun sequence of Virgisporangium aurantiacum NBRC 16421.</title>
        <authorList>
            <person name="Komaki H."/>
            <person name="Tamura T."/>
        </authorList>
    </citation>
    <scope>NUCLEOTIDE SEQUENCE</scope>
    <source>
        <strain evidence="3">NBRC 16421</strain>
    </source>
</reference>
<name>A0A8J3ZC14_9ACTN</name>
<dbReference type="Pfam" id="PF02441">
    <property type="entry name" value="Flavoprotein"/>
    <property type="match status" value="1"/>
</dbReference>
<keyword evidence="1" id="KW-0472">Membrane</keyword>
<dbReference type="EMBL" id="BOPG01000037">
    <property type="protein sequence ID" value="GIJ58493.1"/>
    <property type="molecule type" value="Genomic_DNA"/>
</dbReference>
<feature type="domain" description="Flavoprotein" evidence="2">
    <location>
        <begin position="17"/>
        <end position="125"/>
    </location>
</feature>
<evidence type="ECO:0000259" key="2">
    <source>
        <dbReference type="Pfam" id="PF02441"/>
    </source>
</evidence>
<dbReference type="GO" id="GO:0010181">
    <property type="term" value="F:FMN binding"/>
    <property type="evidence" value="ECO:0007669"/>
    <property type="project" value="TreeGrafter"/>
</dbReference>
<dbReference type="InterPro" id="IPR003382">
    <property type="entry name" value="Flavoprotein"/>
</dbReference>
<dbReference type="Gene3D" id="3.40.50.1950">
    <property type="entry name" value="Flavin prenyltransferase-like"/>
    <property type="match status" value="1"/>
</dbReference>
<dbReference type="SUPFAM" id="SSF52507">
    <property type="entry name" value="Homo-oligomeric flavin-containing Cys decarboxylases, HFCD"/>
    <property type="match status" value="1"/>
</dbReference>
<dbReference type="PANTHER" id="PTHR14359">
    <property type="entry name" value="HOMO-OLIGOMERIC FLAVIN CONTAINING CYS DECARBOXYLASE FAMILY"/>
    <property type="match status" value="1"/>
</dbReference>